<keyword evidence="5" id="KW-1003">Cell membrane</keyword>
<evidence type="ECO:0000313" key="22">
    <source>
        <dbReference type="EMBL" id="MBC5685832.1"/>
    </source>
</evidence>
<comment type="subcellular location">
    <subcellularLocation>
        <location evidence="2">Cell inner membrane</location>
        <topology evidence="2">Multi-pass membrane protein</topology>
    </subcellularLocation>
</comment>
<evidence type="ECO:0000256" key="11">
    <source>
        <dbReference type="ARBA" id="ARBA00022840"/>
    </source>
</evidence>
<dbReference type="Gene3D" id="3.40.50.2300">
    <property type="match status" value="1"/>
</dbReference>
<evidence type="ECO:0000256" key="9">
    <source>
        <dbReference type="ARBA" id="ARBA00022692"/>
    </source>
</evidence>
<feature type="transmembrane region" description="Helical" evidence="18">
    <location>
        <begin position="179"/>
        <end position="197"/>
    </location>
</feature>
<keyword evidence="10" id="KW-0418">Kinase</keyword>
<evidence type="ECO:0000256" key="3">
    <source>
        <dbReference type="ARBA" id="ARBA00012438"/>
    </source>
</evidence>
<evidence type="ECO:0000259" key="20">
    <source>
        <dbReference type="PROSITE" id="PS50110"/>
    </source>
</evidence>
<dbReference type="CDD" id="cd17546">
    <property type="entry name" value="REC_hyHK_CKI1_RcsC-like"/>
    <property type="match status" value="1"/>
</dbReference>
<proteinExistence type="predicted"/>
<comment type="function">
    <text evidence="15">May play the central regulatory role in sporulation. It may be an element of the effector pathway responsible for the activation of sporulation genes in response to nutritional stress. Spo0A may act in concert with spo0H (a sigma factor) to control the expression of some genes that are critical to the sporulation process.</text>
</comment>
<dbReference type="Pfam" id="PF00512">
    <property type="entry name" value="HisKA"/>
    <property type="match status" value="1"/>
</dbReference>
<feature type="transmembrane region" description="Helical" evidence="18">
    <location>
        <begin position="6"/>
        <end position="25"/>
    </location>
</feature>
<keyword evidence="12 18" id="KW-1133">Transmembrane helix</keyword>
<feature type="domain" description="Response regulatory" evidence="20">
    <location>
        <begin position="606"/>
        <end position="724"/>
    </location>
</feature>
<dbReference type="CDD" id="cd00088">
    <property type="entry name" value="HPT"/>
    <property type="match status" value="1"/>
</dbReference>
<dbReference type="SUPFAM" id="SSF47226">
    <property type="entry name" value="Histidine-containing phosphotransfer domain, HPT domain"/>
    <property type="match status" value="1"/>
</dbReference>
<evidence type="ECO:0000256" key="18">
    <source>
        <dbReference type="SAM" id="Phobius"/>
    </source>
</evidence>
<dbReference type="SUPFAM" id="SSF52172">
    <property type="entry name" value="CheY-like"/>
    <property type="match status" value="1"/>
</dbReference>
<dbReference type="InterPro" id="IPR011006">
    <property type="entry name" value="CheY-like_superfamily"/>
</dbReference>
<feature type="domain" description="HPt" evidence="21">
    <location>
        <begin position="767"/>
        <end position="860"/>
    </location>
</feature>
<feature type="transmembrane region" description="Helical" evidence="18">
    <location>
        <begin position="57"/>
        <end position="83"/>
    </location>
</feature>
<evidence type="ECO:0000256" key="1">
    <source>
        <dbReference type="ARBA" id="ARBA00000085"/>
    </source>
</evidence>
<dbReference type="EC" id="2.7.13.3" evidence="3"/>
<keyword evidence="8" id="KW-0808">Transferase</keyword>
<keyword evidence="7 17" id="KW-0597">Phosphoprotein</keyword>
<dbReference type="Proteomes" id="UP000643810">
    <property type="component" value="Unassembled WGS sequence"/>
</dbReference>
<dbReference type="Pfam" id="PF02518">
    <property type="entry name" value="HATPase_c"/>
    <property type="match status" value="1"/>
</dbReference>
<keyword evidence="6" id="KW-0997">Cell inner membrane</keyword>
<evidence type="ECO:0000256" key="8">
    <source>
        <dbReference type="ARBA" id="ARBA00022679"/>
    </source>
</evidence>
<feature type="modified residue" description="4-aspartylphosphate" evidence="17">
    <location>
        <position position="655"/>
    </location>
</feature>
<feature type="domain" description="Histidine kinase" evidence="19">
    <location>
        <begin position="352"/>
        <end position="574"/>
    </location>
</feature>
<evidence type="ECO:0000256" key="6">
    <source>
        <dbReference type="ARBA" id="ARBA00022519"/>
    </source>
</evidence>
<dbReference type="InterPro" id="IPR003594">
    <property type="entry name" value="HATPase_dom"/>
</dbReference>
<evidence type="ECO:0000259" key="21">
    <source>
        <dbReference type="PROSITE" id="PS50894"/>
    </source>
</evidence>
<dbReference type="Gene3D" id="3.30.565.10">
    <property type="entry name" value="Histidine kinase-like ATPase, C-terminal domain"/>
    <property type="match status" value="1"/>
</dbReference>
<dbReference type="Pfam" id="PF16927">
    <property type="entry name" value="HisKA_7TM"/>
    <property type="match status" value="1"/>
</dbReference>
<dbReference type="PANTHER" id="PTHR43047">
    <property type="entry name" value="TWO-COMPONENT HISTIDINE PROTEIN KINASE"/>
    <property type="match status" value="1"/>
</dbReference>
<dbReference type="InterPro" id="IPR031621">
    <property type="entry name" value="HisKA_7TM"/>
</dbReference>
<feature type="modified residue" description="Phosphohistidine" evidence="16">
    <location>
        <position position="806"/>
    </location>
</feature>
<dbReference type="SMART" id="SM00448">
    <property type="entry name" value="REC"/>
    <property type="match status" value="1"/>
</dbReference>
<keyword evidence="14 18" id="KW-0472">Membrane</keyword>
<organism evidence="22 23">
    <name type="scientific">Roseburia lenta</name>
    <dbReference type="NCBI Taxonomy" id="2763061"/>
    <lineage>
        <taxon>Bacteria</taxon>
        <taxon>Bacillati</taxon>
        <taxon>Bacillota</taxon>
        <taxon>Clostridia</taxon>
        <taxon>Lachnospirales</taxon>
        <taxon>Lachnospiraceae</taxon>
        <taxon>Roseburia</taxon>
    </lineage>
</organism>
<protein>
    <recommendedName>
        <fullName evidence="4">Stage 0 sporulation protein A homolog</fullName>
        <ecNumber evidence="3">2.7.13.3</ecNumber>
    </recommendedName>
</protein>
<accession>A0ABR7GEH7</accession>
<dbReference type="PRINTS" id="PR00344">
    <property type="entry name" value="BCTRLSENSOR"/>
</dbReference>
<evidence type="ECO:0000256" key="12">
    <source>
        <dbReference type="ARBA" id="ARBA00022989"/>
    </source>
</evidence>
<dbReference type="InterPro" id="IPR036890">
    <property type="entry name" value="HATPase_C_sf"/>
</dbReference>
<feature type="transmembrane region" description="Helical" evidence="18">
    <location>
        <begin position="34"/>
        <end position="51"/>
    </location>
</feature>
<keyword evidence="9 18" id="KW-0812">Transmembrane</keyword>
<evidence type="ECO:0000259" key="19">
    <source>
        <dbReference type="PROSITE" id="PS50109"/>
    </source>
</evidence>
<dbReference type="InterPro" id="IPR001789">
    <property type="entry name" value="Sig_transdc_resp-reg_receiver"/>
</dbReference>
<comment type="caution">
    <text evidence="22">The sequence shown here is derived from an EMBL/GenBank/DDBJ whole genome shotgun (WGS) entry which is preliminary data.</text>
</comment>
<keyword evidence="11" id="KW-0067">ATP-binding</keyword>
<dbReference type="SUPFAM" id="SSF47384">
    <property type="entry name" value="Homodimeric domain of signal transducing histidine kinase"/>
    <property type="match status" value="1"/>
</dbReference>
<dbReference type="Gene3D" id="1.20.120.160">
    <property type="entry name" value="HPT domain"/>
    <property type="match status" value="1"/>
</dbReference>
<feature type="transmembrane region" description="Helical" evidence="18">
    <location>
        <begin position="95"/>
        <end position="117"/>
    </location>
</feature>
<keyword evidence="13" id="KW-0902">Two-component regulatory system</keyword>
<dbReference type="Pfam" id="PF00072">
    <property type="entry name" value="Response_reg"/>
    <property type="match status" value="1"/>
</dbReference>
<keyword evidence="23" id="KW-1185">Reference proteome</keyword>
<dbReference type="InterPro" id="IPR008207">
    <property type="entry name" value="Sig_transdc_His_kin_Hpt_dom"/>
</dbReference>
<dbReference type="PROSITE" id="PS50109">
    <property type="entry name" value="HIS_KIN"/>
    <property type="match status" value="1"/>
</dbReference>
<evidence type="ECO:0000313" key="23">
    <source>
        <dbReference type="Proteomes" id="UP000643810"/>
    </source>
</evidence>
<dbReference type="InterPro" id="IPR005467">
    <property type="entry name" value="His_kinase_dom"/>
</dbReference>
<keyword evidence="11" id="KW-0547">Nucleotide-binding</keyword>
<dbReference type="InterPro" id="IPR036641">
    <property type="entry name" value="HPT_dom_sf"/>
</dbReference>
<evidence type="ECO:0000256" key="14">
    <source>
        <dbReference type="ARBA" id="ARBA00023136"/>
    </source>
</evidence>
<dbReference type="Gene3D" id="1.10.287.130">
    <property type="match status" value="1"/>
</dbReference>
<evidence type="ECO:0000256" key="15">
    <source>
        <dbReference type="ARBA" id="ARBA00024867"/>
    </source>
</evidence>
<dbReference type="InterPro" id="IPR004358">
    <property type="entry name" value="Sig_transdc_His_kin-like_C"/>
</dbReference>
<evidence type="ECO:0000256" key="4">
    <source>
        <dbReference type="ARBA" id="ARBA00018672"/>
    </source>
</evidence>
<dbReference type="SUPFAM" id="SSF55874">
    <property type="entry name" value="ATPase domain of HSP90 chaperone/DNA topoisomerase II/histidine kinase"/>
    <property type="match status" value="1"/>
</dbReference>
<sequence length="937" mass="106162">MSQGILIFQAIVTIACIAFVLAAGIQKSNRLSKLMLIVAFLCLIENAAYLMEIQADSISAILLIMKLRYIGVAFIDTFFLLFCMRYTHKKIPKHLVGVMLVVDILVMISAWTSQYHSLFYRDIYYVTAGSLTYLHRVYGPVIYFNSVYETVQIFACAYLALKGWREAKDEKYRRSCKMLFFCVLLPFVVVPIRLSGLDRGYELIPSLTAVGMILFFSSAMVQDMFDIARVAHNNIFENMHEPIIIVDGNYGFVEANIKAKKLFPSLADQRQGQLLTETKLLSYLRTGIANKMYLGDQVYDVHIDQIYEEDVLMGYSILLMDLTDEERQMKRIQSLVTAANEANQAKSDFIASMSHELRTPINSIMGMNEMILREAKDPQILQYGKDVESAANMLLSLVNDILDSSKLSTGKLNILPVHYDLGNMISDLYQMLSPHAKKKNLTFQVVVDPTLPRAYIGDDIRIRQVLINLLTNAIKYTAQGSVTFYVESVQTTDSSDLGVRFSIKDTGNGIKPEKIPQIYERFNRVEETAVRHIEGSGLGLSISSSLLQLMGSKLDVWSQEGVGSDFSFVLYQPVADPTPIGEFAQMVAQNVAYEEFASGFVAPKAKILLVDDNEMNRRVFVELLKESRIQITEADSGAECLRLTKEHAYDLIFLDHMMPEMDGIETRRNMLSDEGNLCRQVPIVMLTANVTAGAREKYLAEGFCDFLPKPILYDQLEKMLLTYLPKDLVKKGQKDDKDQAQADMELPQIEEFDAEYAMLIWKSPSRYRTGLQEFARDLARAQEKLTTLFDTTWTDETKEDYRRCIHTLKGTAATVGALLLSKTARLIEIALADGRIDQVQTLHPILMEQIEDAGKHLADYFKDHKDTTAETKENLLEMMQSALENQDLQAVDFLYQQLQDRAWSVDAASVLATLGQDLSEFSWESATRKVEILRTFC</sequence>
<dbReference type="InterPro" id="IPR036097">
    <property type="entry name" value="HisK_dim/P_sf"/>
</dbReference>
<dbReference type="EMBL" id="JACOPG010000002">
    <property type="protein sequence ID" value="MBC5685832.1"/>
    <property type="molecule type" value="Genomic_DNA"/>
</dbReference>
<dbReference type="SMART" id="SM00388">
    <property type="entry name" value="HisKA"/>
    <property type="match status" value="1"/>
</dbReference>
<comment type="catalytic activity">
    <reaction evidence="1">
        <text>ATP + protein L-histidine = ADP + protein N-phospho-L-histidine.</text>
        <dbReference type="EC" id="2.7.13.3"/>
    </reaction>
</comment>
<evidence type="ECO:0000256" key="16">
    <source>
        <dbReference type="PROSITE-ProRule" id="PRU00110"/>
    </source>
</evidence>
<evidence type="ECO:0000256" key="7">
    <source>
        <dbReference type="ARBA" id="ARBA00022553"/>
    </source>
</evidence>
<evidence type="ECO:0000256" key="5">
    <source>
        <dbReference type="ARBA" id="ARBA00022475"/>
    </source>
</evidence>
<name>A0ABR7GEH7_9FIRM</name>
<evidence type="ECO:0000256" key="13">
    <source>
        <dbReference type="ARBA" id="ARBA00023012"/>
    </source>
</evidence>
<reference evidence="22 23" key="1">
    <citation type="submission" date="2020-08" db="EMBL/GenBank/DDBJ databases">
        <title>Genome public.</title>
        <authorList>
            <person name="Liu C."/>
            <person name="Sun Q."/>
        </authorList>
    </citation>
    <scope>NUCLEOTIDE SEQUENCE [LARGE SCALE GENOMIC DNA]</scope>
    <source>
        <strain evidence="22 23">NSJ-9</strain>
    </source>
</reference>
<evidence type="ECO:0000256" key="17">
    <source>
        <dbReference type="PROSITE-ProRule" id="PRU00169"/>
    </source>
</evidence>
<dbReference type="Pfam" id="PF01627">
    <property type="entry name" value="Hpt"/>
    <property type="match status" value="1"/>
</dbReference>
<dbReference type="PROSITE" id="PS50110">
    <property type="entry name" value="RESPONSE_REGULATORY"/>
    <property type="match status" value="1"/>
</dbReference>
<gene>
    <name evidence="22" type="ORF">H8R94_04310</name>
</gene>
<evidence type="ECO:0000256" key="2">
    <source>
        <dbReference type="ARBA" id="ARBA00004429"/>
    </source>
</evidence>
<dbReference type="PROSITE" id="PS50894">
    <property type="entry name" value="HPT"/>
    <property type="match status" value="1"/>
</dbReference>
<evidence type="ECO:0000256" key="10">
    <source>
        <dbReference type="ARBA" id="ARBA00022777"/>
    </source>
</evidence>
<dbReference type="InterPro" id="IPR003661">
    <property type="entry name" value="HisK_dim/P_dom"/>
</dbReference>
<dbReference type="SMART" id="SM00387">
    <property type="entry name" value="HATPase_c"/>
    <property type="match status" value="1"/>
</dbReference>
<dbReference type="RefSeq" id="WP_186853987.1">
    <property type="nucleotide sequence ID" value="NZ_JACOPG010000002.1"/>
</dbReference>
<dbReference type="CDD" id="cd00082">
    <property type="entry name" value="HisKA"/>
    <property type="match status" value="1"/>
</dbReference>
<feature type="transmembrane region" description="Helical" evidence="18">
    <location>
        <begin position="137"/>
        <end position="159"/>
    </location>
</feature>